<proteinExistence type="predicted"/>
<evidence type="ECO:0000313" key="3">
    <source>
        <dbReference type="Proteomes" id="UP001303046"/>
    </source>
</evidence>
<feature type="transmembrane region" description="Helical" evidence="1">
    <location>
        <begin position="53"/>
        <end position="74"/>
    </location>
</feature>
<comment type="caution">
    <text evidence="2">The sequence shown here is derived from an EMBL/GenBank/DDBJ whole genome shotgun (WGS) entry which is preliminary data.</text>
</comment>
<keyword evidence="1" id="KW-0472">Membrane</keyword>
<accession>A0ABR1CTK4</accession>
<name>A0ABR1CTK4_NECAM</name>
<feature type="transmembrane region" description="Helical" evidence="1">
    <location>
        <begin position="24"/>
        <end position="41"/>
    </location>
</feature>
<keyword evidence="1" id="KW-1133">Transmembrane helix</keyword>
<keyword evidence="1" id="KW-0812">Transmembrane</keyword>
<gene>
    <name evidence="2" type="primary">Necator_chrIII.g10264</name>
    <name evidence="2" type="ORF">RB195_009499</name>
</gene>
<dbReference type="Proteomes" id="UP001303046">
    <property type="component" value="Unassembled WGS sequence"/>
</dbReference>
<reference evidence="2 3" key="1">
    <citation type="submission" date="2023-08" db="EMBL/GenBank/DDBJ databases">
        <title>A Necator americanus chromosomal reference genome.</title>
        <authorList>
            <person name="Ilik V."/>
            <person name="Petrzelkova K.J."/>
            <person name="Pardy F."/>
            <person name="Fuh T."/>
            <person name="Niatou-Singa F.S."/>
            <person name="Gouil Q."/>
            <person name="Baker L."/>
            <person name="Ritchie M.E."/>
            <person name="Jex A.R."/>
            <person name="Gazzola D."/>
            <person name="Li H."/>
            <person name="Toshio Fujiwara R."/>
            <person name="Zhan B."/>
            <person name="Aroian R.V."/>
            <person name="Pafco B."/>
            <person name="Schwarz E.M."/>
        </authorList>
    </citation>
    <scope>NUCLEOTIDE SEQUENCE [LARGE SCALE GENOMIC DNA]</scope>
    <source>
        <strain evidence="2 3">Aroian</strain>
        <tissue evidence="2">Whole animal</tissue>
    </source>
</reference>
<evidence type="ECO:0000256" key="1">
    <source>
        <dbReference type="SAM" id="Phobius"/>
    </source>
</evidence>
<sequence>MMVLNKSHTAGTFDCGYRSDRSRLVLFFLCTATFFLIHKYTTYHKDTDQVYQLGNVILLTLKHFLFEISLSINCSNERQSLLNKNTPIAPGKFLHIIEIVPRRQNETFSTPALRIQSR</sequence>
<keyword evidence="3" id="KW-1185">Reference proteome</keyword>
<protein>
    <submittedName>
        <fullName evidence="2">Uncharacterized protein</fullName>
    </submittedName>
</protein>
<evidence type="ECO:0000313" key="2">
    <source>
        <dbReference type="EMBL" id="KAK6741662.1"/>
    </source>
</evidence>
<organism evidence="2 3">
    <name type="scientific">Necator americanus</name>
    <name type="common">Human hookworm</name>
    <dbReference type="NCBI Taxonomy" id="51031"/>
    <lineage>
        <taxon>Eukaryota</taxon>
        <taxon>Metazoa</taxon>
        <taxon>Ecdysozoa</taxon>
        <taxon>Nematoda</taxon>
        <taxon>Chromadorea</taxon>
        <taxon>Rhabditida</taxon>
        <taxon>Rhabditina</taxon>
        <taxon>Rhabditomorpha</taxon>
        <taxon>Strongyloidea</taxon>
        <taxon>Ancylostomatidae</taxon>
        <taxon>Bunostominae</taxon>
        <taxon>Necator</taxon>
    </lineage>
</organism>
<dbReference type="EMBL" id="JAVFWL010000003">
    <property type="protein sequence ID" value="KAK6741662.1"/>
    <property type="molecule type" value="Genomic_DNA"/>
</dbReference>